<evidence type="ECO:0000259" key="21">
    <source>
        <dbReference type="PROSITE" id="PS50011"/>
    </source>
</evidence>
<dbReference type="GO" id="GO:0004674">
    <property type="term" value="F:protein serine/threonine kinase activity"/>
    <property type="evidence" value="ECO:0007669"/>
    <property type="project" value="UniProtKB-KW"/>
</dbReference>
<evidence type="ECO:0000256" key="18">
    <source>
        <dbReference type="ARBA" id="ARBA00047899"/>
    </source>
</evidence>
<dbReference type="PROSITE" id="PS00108">
    <property type="entry name" value="PROTEIN_KINASE_ST"/>
    <property type="match status" value="1"/>
</dbReference>
<dbReference type="InterPro" id="IPR036426">
    <property type="entry name" value="Bulb-type_lectin_dom_sf"/>
</dbReference>
<evidence type="ECO:0000256" key="9">
    <source>
        <dbReference type="ARBA" id="ARBA00022734"/>
    </source>
</evidence>
<name>A0A2N9F1Q0_FAGSY</name>
<evidence type="ECO:0000256" key="13">
    <source>
        <dbReference type="ARBA" id="ARBA00022989"/>
    </source>
</evidence>
<dbReference type="GO" id="GO:0016020">
    <property type="term" value="C:membrane"/>
    <property type="evidence" value="ECO:0007669"/>
    <property type="project" value="UniProtKB-SubCell"/>
</dbReference>
<feature type="domain" description="Protein kinase" evidence="21">
    <location>
        <begin position="606"/>
        <end position="889"/>
    </location>
</feature>
<sequence>MVAGVKPVKVWLSAVTGSRPPSHCPLLHAAAPSTTTPPLSPRCTAATIAASNVSLLQTPTETPASPPQTVVKVDKGVLLCEALLLHDKWLEGKGIIRTNFAVEGAENMGISCFWCGVLLYLAPFLTPFPLVTAQQSGVYLTVNSSTSWTNTLSALDSVKFDDGSFARIILSSVSPNLSFGICLWLWLLLDFYNQTYNSSLFAIFTLYYGEGNISKFFPPEVVWSANPNNPVSVNATLQLTSERGLVLQDANGTIAWSTNITNKSVAALNLNDTCNLMLLDENNATIWQSFDHPTDTLVLGQKLMPGQNLTSEGGFFSLSLTTQGLFAYINSNPPQRYFSAINFINENISYVQFLNASLAFFNPSDFSFLGYLIPSTLFSNNQYMRFGPDRHLRVYTTNWVEVYDLFARSIGSCGYPTVCGNYGICTNDQCSCPPLPINGTTYFQHINDRQPNRGCSLVTPLSCEALKNHILLELRNITCFAFTQYPPGINPDHRHINLERCKQFCLQDCSCKAVFYNSSNGVGNCYLQSQMLSLKTIDGENSTTDIKIYIKVQNVPSAVPPPQKTHHAKKKHPLEENIDEDEEYYLDHVLGMPTRYSYNDLQVMTENFNKEIGAGGFSIVFEGTLIDGTKVAVKRLNGFSQIKKLFLAEVETIGSTHHFNLVRLVGFCAEKSHRLLVYEYMSNGSLDRWVFHKNPEILLDWQQRKKIILDIAKGLTYLHEECRQKIVHLDIKPHNILLDENFNAKVSDFGLSKLIDRDQSQVVTTMRGTPGYMAPEWLSSVITEKVDVYSFGVVLLEILCGRRNLDRSQPEEAMHLLNFFKKMFEENQLLDLVDKYNEDMQLHGPEVVNMMRVAARCLQNDYTKRPSMSMVVKIIEDNVNIESDLDYFFWNPLLPNTRAAVDNQEGHVATATPLLPSILSGPR</sequence>
<dbReference type="CDD" id="cd14066">
    <property type="entry name" value="STKc_IRAK"/>
    <property type="match status" value="1"/>
</dbReference>
<accession>A0A2N9F1Q0</accession>
<dbReference type="FunFam" id="2.90.10.30:FF:000003">
    <property type="entry name" value="Os04g0303100 protein"/>
    <property type="match status" value="1"/>
</dbReference>
<dbReference type="InterPro" id="IPR017441">
    <property type="entry name" value="Protein_kinase_ATP_BS"/>
</dbReference>
<dbReference type="PROSITE" id="PS00107">
    <property type="entry name" value="PROTEIN_KINASE_ATP"/>
    <property type="match status" value="1"/>
</dbReference>
<dbReference type="InterPro" id="IPR000719">
    <property type="entry name" value="Prot_kinase_dom"/>
</dbReference>
<dbReference type="Gene3D" id="2.90.10.30">
    <property type="match status" value="1"/>
</dbReference>
<dbReference type="Gene3D" id="3.30.200.20">
    <property type="entry name" value="Phosphorylase Kinase, domain 1"/>
    <property type="match status" value="1"/>
</dbReference>
<comment type="subcellular location">
    <subcellularLocation>
        <location evidence="1">Membrane</location>
        <topology evidence="1">Single-pass type I membrane protein</topology>
    </subcellularLocation>
</comment>
<keyword evidence="5" id="KW-0597">Phosphoprotein</keyword>
<keyword evidence="4" id="KW-0245">EGF-like domain</keyword>
<evidence type="ECO:0000259" key="23">
    <source>
        <dbReference type="PROSITE" id="PS50948"/>
    </source>
</evidence>
<dbReference type="SUPFAM" id="SSF51110">
    <property type="entry name" value="alpha-D-mannose-specific plant lectins"/>
    <property type="match status" value="1"/>
</dbReference>
<dbReference type="Pfam" id="PF01453">
    <property type="entry name" value="B_lectin"/>
    <property type="match status" value="1"/>
</dbReference>
<evidence type="ECO:0000256" key="16">
    <source>
        <dbReference type="ARBA" id="ARBA00023170"/>
    </source>
</evidence>
<dbReference type="PROSITE" id="PS50948">
    <property type="entry name" value="PAN"/>
    <property type="match status" value="1"/>
</dbReference>
<dbReference type="PANTHER" id="PTHR47976">
    <property type="entry name" value="G-TYPE LECTIN S-RECEPTOR-LIKE SERINE/THREONINE-PROTEIN KINASE SD2-5"/>
    <property type="match status" value="1"/>
</dbReference>
<evidence type="ECO:0000256" key="2">
    <source>
        <dbReference type="ARBA" id="ARBA00012513"/>
    </source>
</evidence>
<evidence type="ECO:0000256" key="20">
    <source>
        <dbReference type="PROSITE-ProRule" id="PRU10141"/>
    </source>
</evidence>
<dbReference type="GO" id="GO:0030246">
    <property type="term" value="F:carbohydrate binding"/>
    <property type="evidence" value="ECO:0007669"/>
    <property type="project" value="UniProtKB-KW"/>
</dbReference>
<evidence type="ECO:0000256" key="17">
    <source>
        <dbReference type="ARBA" id="ARBA00023180"/>
    </source>
</evidence>
<comment type="catalytic activity">
    <reaction evidence="18">
        <text>L-threonyl-[protein] + ATP = O-phospho-L-threonyl-[protein] + ADP + H(+)</text>
        <dbReference type="Rhea" id="RHEA:46608"/>
        <dbReference type="Rhea" id="RHEA-COMP:11060"/>
        <dbReference type="Rhea" id="RHEA-COMP:11605"/>
        <dbReference type="ChEBI" id="CHEBI:15378"/>
        <dbReference type="ChEBI" id="CHEBI:30013"/>
        <dbReference type="ChEBI" id="CHEBI:30616"/>
        <dbReference type="ChEBI" id="CHEBI:61977"/>
        <dbReference type="ChEBI" id="CHEBI:456216"/>
        <dbReference type="EC" id="2.7.11.1"/>
    </reaction>
</comment>
<keyword evidence="13" id="KW-1133">Transmembrane helix</keyword>
<keyword evidence="14" id="KW-0472">Membrane</keyword>
<comment type="catalytic activity">
    <reaction evidence="19">
        <text>L-seryl-[protein] + ATP = O-phospho-L-seryl-[protein] + ADP + H(+)</text>
        <dbReference type="Rhea" id="RHEA:17989"/>
        <dbReference type="Rhea" id="RHEA-COMP:9863"/>
        <dbReference type="Rhea" id="RHEA-COMP:11604"/>
        <dbReference type="ChEBI" id="CHEBI:15378"/>
        <dbReference type="ChEBI" id="CHEBI:29999"/>
        <dbReference type="ChEBI" id="CHEBI:30616"/>
        <dbReference type="ChEBI" id="CHEBI:83421"/>
        <dbReference type="ChEBI" id="CHEBI:456216"/>
        <dbReference type="EC" id="2.7.11.1"/>
    </reaction>
</comment>
<evidence type="ECO:0000313" key="24">
    <source>
        <dbReference type="EMBL" id="SPC84906.1"/>
    </source>
</evidence>
<evidence type="ECO:0000256" key="4">
    <source>
        <dbReference type="ARBA" id="ARBA00022536"/>
    </source>
</evidence>
<dbReference type="CDD" id="cd00028">
    <property type="entry name" value="B_lectin"/>
    <property type="match status" value="1"/>
</dbReference>
<dbReference type="AlphaFoldDB" id="A0A2N9F1Q0"/>
<dbReference type="EC" id="2.7.11.1" evidence="2"/>
<dbReference type="FunFam" id="1.10.510.10:FF:000248">
    <property type="entry name" value="S-receptor-like kinase 5"/>
    <property type="match status" value="1"/>
</dbReference>
<dbReference type="InterPro" id="IPR011009">
    <property type="entry name" value="Kinase-like_dom_sf"/>
</dbReference>
<feature type="domain" description="Apple" evidence="23">
    <location>
        <begin position="479"/>
        <end position="553"/>
    </location>
</feature>
<dbReference type="FunFam" id="3.30.200.20:FF:000178">
    <property type="entry name" value="serine/threonine-protein kinase PBS1-like"/>
    <property type="match status" value="1"/>
</dbReference>
<proteinExistence type="predicted"/>
<evidence type="ECO:0000256" key="10">
    <source>
        <dbReference type="ARBA" id="ARBA00022741"/>
    </source>
</evidence>
<keyword evidence="17" id="KW-0325">Glycoprotein</keyword>
<evidence type="ECO:0000256" key="19">
    <source>
        <dbReference type="ARBA" id="ARBA00048679"/>
    </source>
</evidence>
<organism evidence="24">
    <name type="scientific">Fagus sylvatica</name>
    <name type="common">Beechnut</name>
    <dbReference type="NCBI Taxonomy" id="28930"/>
    <lineage>
        <taxon>Eukaryota</taxon>
        <taxon>Viridiplantae</taxon>
        <taxon>Streptophyta</taxon>
        <taxon>Embryophyta</taxon>
        <taxon>Tracheophyta</taxon>
        <taxon>Spermatophyta</taxon>
        <taxon>Magnoliopsida</taxon>
        <taxon>eudicotyledons</taxon>
        <taxon>Gunneridae</taxon>
        <taxon>Pentapetalae</taxon>
        <taxon>rosids</taxon>
        <taxon>fabids</taxon>
        <taxon>Fagales</taxon>
        <taxon>Fagaceae</taxon>
        <taxon>Fagus</taxon>
    </lineage>
</organism>
<evidence type="ECO:0000256" key="1">
    <source>
        <dbReference type="ARBA" id="ARBA00004479"/>
    </source>
</evidence>
<evidence type="ECO:0000256" key="5">
    <source>
        <dbReference type="ARBA" id="ARBA00022553"/>
    </source>
</evidence>
<evidence type="ECO:0000256" key="15">
    <source>
        <dbReference type="ARBA" id="ARBA00023157"/>
    </source>
</evidence>
<keyword evidence="3" id="KW-0723">Serine/threonine-protein kinase</keyword>
<dbReference type="Pfam" id="PF00069">
    <property type="entry name" value="Pkinase"/>
    <property type="match status" value="1"/>
</dbReference>
<feature type="domain" description="Bulb-type lectin" evidence="22">
    <location>
        <begin position="143"/>
        <end position="291"/>
    </location>
</feature>
<dbReference type="InterPro" id="IPR001480">
    <property type="entry name" value="Bulb-type_lectin_dom"/>
</dbReference>
<dbReference type="PANTHER" id="PTHR47976:SF30">
    <property type="entry name" value="RECEPTOR-LIKE SERINE_THREONINE-PROTEIN KINASE"/>
    <property type="match status" value="1"/>
</dbReference>
<evidence type="ECO:0000259" key="22">
    <source>
        <dbReference type="PROSITE" id="PS50927"/>
    </source>
</evidence>
<evidence type="ECO:0000256" key="14">
    <source>
        <dbReference type="ARBA" id="ARBA00023136"/>
    </source>
</evidence>
<dbReference type="PROSITE" id="PS50011">
    <property type="entry name" value="PROTEIN_KINASE_DOM"/>
    <property type="match status" value="1"/>
</dbReference>
<keyword evidence="12 20" id="KW-0067">ATP-binding</keyword>
<dbReference type="InterPro" id="IPR003609">
    <property type="entry name" value="Pan_app"/>
</dbReference>
<keyword evidence="10 20" id="KW-0547">Nucleotide-binding</keyword>
<dbReference type="InterPro" id="IPR051343">
    <property type="entry name" value="G-type_lectin_kinases/EP1-like"/>
</dbReference>
<keyword evidence="11" id="KW-0418">Kinase</keyword>
<dbReference type="PROSITE" id="PS50927">
    <property type="entry name" value="BULB_LECTIN"/>
    <property type="match status" value="1"/>
</dbReference>
<evidence type="ECO:0000256" key="3">
    <source>
        <dbReference type="ARBA" id="ARBA00022527"/>
    </source>
</evidence>
<dbReference type="Gene3D" id="1.10.510.10">
    <property type="entry name" value="Transferase(Phosphotransferase) domain 1"/>
    <property type="match status" value="1"/>
</dbReference>
<keyword evidence="15" id="KW-1015">Disulfide bond</keyword>
<keyword evidence="16" id="KW-0675">Receptor</keyword>
<dbReference type="EMBL" id="OIVN01000741">
    <property type="protein sequence ID" value="SPC84906.1"/>
    <property type="molecule type" value="Genomic_DNA"/>
</dbReference>
<dbReference type="GO" id="GO:0005524">
    <property type="term" value="F:ATP binding"/>
    <property type="evidence" value="ECO:0007669"/>
    <property type="project" value="UniProtKB-UniRule"/>
</dbReference>
<gene>
    <name evidence="24" type="ORF">FSB_LOCUS12788</name>
</gene>
<reference evidence="24" key="1">
    <citation type="submission" date="2018-02" db="EMBL/GenBank/DDBJ databases">
        <authorList>
            <person name="Cohen D.B."/>
            <person name="Kent A.D."/>
        </authorList>
    </citation>
    <scope>NUCLEOTIDE SEQUENCE</scope>
</reference>
<keyword evidence="9" id="KW-0430">Lectin</keyword>
<evidence type="ECO:0000256" key="7">
    <source>
        <dbReference type="ARBA" id="ARBA00022692"/>
    </source>
</evidence>
<evidence type="ECO:0000256" key="11">
    <source>
        <dbReference type="ARBA" id="ARBA00022777"/>
    </source>
</evidence>
<keyword evidence="6" id="KW-0808">Transferase</keyword>
<keyword evidence="7" id="KW-0812">Transmembrane</keyword>
<keyword evidence="8" id="KW-0732">Signal</keyword>
<dbReference type="SMART" id="SM00108">
    <property type="entry name" value="B_lectin"/>
    <property type="match status" value="1"/>
</dbReference>
<dbReference type="InterPro" id="IPR008271">
    <property type="entry name" value="Ser/Thr_kinase_AS"/>
</dbReference>
<dbReference type="SUPFAM" id="SSF56112">
    <property type="entry name" value="Protein kinase-like (PK-like)"/>
    <property type="match status" value="1"/>
</dbReference>
<evidence type="ECO:0000256" key="8">
    <source>
        <dbReference type="ARBA" id="ARBA00022729"/>
    </source>
</evidence>
<dbReference type="Pfam" id="PF08276">
    <property type="entry name" value="PAN_2"/>
    <property type="match status" value="1"/>
</dbReference>
<evidence type="ECO:0000256" key="6">
    <source>
        <dbReference type="ARBA" id="ARBA00022679"/>
    </source>
</evidence>
<dbReference type="SMART" id="SM00220">
    <property type="entry name" value="S_TKc"/>
    <property type="match status" value="1"/>
</dbReference>
<protein>
    <recommendedName>
        <fullName evidence="2">non-specific serine/threonine protein kinase</fullName>
        <ecNumber evidence="2">2.7.11.1</ecNumber>
    </recommendedName>
</protein>
<feature type="binding site" evidence="20">
    <location>
        <position position="634"/>
    </location>
    <ligand>
        <name>ATP</name>
        <dbReference type="ChEBI" id="CHEBI:30616"/>
    </ligand>
</feature>
<evidence type="ECO:0000256" key="12">
    <source>
        <dbReference type="ARBA" id="ARBA00022840"/>
    </source>
</evidence>
<dbReference type="CDD" id="cd01098">
    <property type="entry name" value="PAN_AP_plant"/>
    <property type="match status" value="1"/>
</dbReference>